<dbReference type="AlphaFoldDB" id="A0A397U328"/>
<dbReference type="STRING" id="44941.A0A397U328"/>
<dbReference type="GO" id="GO:0030008">
    <property type="term" value="C:TRAPP complex"/>
    <property type="evidence" value="ECO:0007669"/>
    <property type="project" value="InterPro"/>
</dbReference>
<evidence type="ECO:0000256" key="1">
    <source>
        <dbReference type="ARBA" id="ARBA00004222"/>
    </source>
</evidence>
<dbReference type="PANTHER" id="PTHR13048">
    <property type="entry name" value="TRAFFICKING PROTEIN PARTICLE COMPLEX SUBUNIT 3"/>
    <property type="match status" value="1"/>
</dbReference>
<dbReference type="EMBL" id="QKWP01002148">
    <property type="protein sequence ID" value="RIB04594.1"/>
    <property type="molecule type" value="Genomic_DNA"/>
</dbReference>
<accession>A0A397U328</accession>
<protein>
    <submittedName>
        <fullName evidence="2">Uncharacterized protein</fullName>
    </submittedName>
</protein>
<name>A0A397U328_9GLOM</name>
<evidence type="ECO:0000313" key="2">
    <source>
        <dbReference type="EMBL" id="RIB04594.1"/>
    </source>
</evidence>
<dbReference type="GO" id="GO:0005794">
    <property type="term" value="C:Golgi apparatus"/>
    <property type="evidence" value="ECO:0007669"/>
    <property type="project" value="UniProtKB-SubCell"/>
</dbReference>
<feature type="non-terminal residue" evidence="2">
    <location>
        <position position="1"/>
    </location>
</feature>
<evidence type="ECO:0000313" key="3">
    <source>
        <dbReference type="Proteomes" id="UP000266673"/>
    </source>
</evidence>
<sequence>VFKIFLNISPTITNWFANRKEFSLVFNENPLAEFVELTDNEADDELWSLVEYLEDYLRDFSELCRVFGIQMQIETNFVSDVLRENNKTEIRVKLIRYLEEEALTEIGFIC</sequence>
<gene>
    <name evidence="2" type="ORF">C2G38_2283661</name>
</gene>
<proteinExistence type="predicted"/>
<dbReference type="Gene3D" id="3.30.1380.20">
    <property type="entry name" value="Trafficking protein particle complex subunit 3"/>
    <property type="match status" value="1"/>
</dbReference>
<comment type="subcellular location">
    <subcellularLocation>
        <location evidence="1">Golgi apparatus</location>
        <location evidence="1">cis-Golgi network</location>
    </subcellularLocation>
</comment>
<dbReference type="Proteomes" id="UP000266673">
    <property type="component" value="Unassembled WGS sequence"/>
</dbReference>
<dbReference type="InterPro" id="IPR024096">
    <property type="entry name" value="NO_sig/Golgi_transp_ligand-bd"/>
</dbReference>
<dbReference type="GO" id="GO:0048193">
    <property type="term" value="P:Golgi vesicle transport"/>
    <property type="evidence" value="ECO:0007669"/>
    <property type="project" value="InterPro"/>
</dbReference>
<reference evidence="2 3" key="1">
    <citation type="submission" date="2018-06" db="EMBL/GenBank/DDBJ databases">
        <title>Comparative genomics reveals the genomic features of Rhizophagus irregularis, R. cerebriforme, R. diaphanum and Gigaspora rosea, and their symbiotic lifestyle signature.</title>
        <authorList>
            <person name="Morin E."/>
            <person name="San Clemente H."/>
            <person name="Chen E.C.H."/>
            <person name="De La Providencia I."/>
            <person name="Hainaut M."/>
            <person name="Kuo A."/>
            <person name="Kohler A."/>
            <person name="Murat C."/>
            <person name="Tang N."/>
            <person name="Roy S."/>
            <person name="Loubradou J."/>
            <person name="Henrissat B."/>
            <person name="Grigoriev I.V."/>
            <person name="Corradi N."/>
            <person name="Roux C."/>
            <person name="Martin F.M."/>
        </authorList>
    </citation>
    <scope>NUCLEOTIDE SEQUENCE [LARGE SCALE GENOMIC DNA]</scope>
    <source>
        <strain evidence="2 3">DAOM 194757</strain>
    </source>
</reference>
<comment type="caution">
    <text evidence="2">The sequence shown here is derived from an EMBL/GenBank/DDBJ whole genome shotgun (WGS) entry which is preliminary data.</text>
</comment>
<dbReference type="OrthoDB" id="10262857at2759"/>
<dbReference type="SUPFAM" id="SSF111126">
    <property type="entry name" value="Ligand-binding domain in the NO signalling and Golgi transport"/>
    <property type="match status" value="1"/>
</dbReference>
<organism evidence="2 3">
    <name type="scientific">Gigaspora rosea</name>
    <dbReference type="NCBI Taxonomy" id="44941"/>
    <lineage>
        <taxon>Eukaryota</taxon>
        <taxon>Fungi</taxon>
        <taxon>Fungi incertae sedis</taxon>
        <taxon>Mucoromycota</taxon>
        <taxon>Glomeromycotina</taxon>
        <taxon>Glomeromycetes</taxon>
        <taxon>Diversisporales</taxon>
        <taxon>Gigasporaceae</taxon>
        <taxon>Gigaspora</taxon>
    </lineage>
</organism>
<dbReference type="InterPro" id="IPR016721">
    <property type="entry name" value="Bet3"/>
</dbReference>
<keyword evidence="3" id="KW-1185">Reference proteome</keyword>